<dbReference type="Gene3D" id="3.40.190.10">
    <property type="entry name" value="Periplasmic binding protein-like II"/>
    <property type="match status" value="1"/>
</dbReference>
<organism evidence="1 2">
    <name type="scientific">Vallitalea pronyensis</name>
    <dbReference type="NCBI Taxonomy" id="1348613"/>
    <lineage>
        <taxon>Bacteria</taxon>
        <taxon>Bacillati</taxon>
        <taxon>Bacillota</taxon>
        <taxon>Clostridia</taxon>
        <taxon>Lachnospirales</taxon>
        <taxon>Vallitaleaceae</taxon>
        <taxon>Vallitalea</taxon>
    </lineage>
</organism>
<accession>A0A8J8SII3</accession>
<gene>
    <name evidence="1" type="ORF">HZI73_20515</name>
</gene>
<dbReference type="RefSeq" id="WP_212695229.1">
    <property type="nucleotide sequence ID" value="NZ_CP058649.1"/>
</dbReference>
<dbReference type="KEGG" id="vpy:HZI73_20515"/>
<dbReference type="AlphaFoldDB" id="A0A8J8SII3"/>
<dbReference type="PANTHER" id="PTHR43649:SF12">
    <property type="entry name" value="DIACETYLCHITOBIOSE BINDING PROTEIN DASA"/>
    <property type="match status" value="1"/>
</dbReference>
<evidence type="ECO:0000313" key="2">
    <source>
        <dbReference type="Proteomes" id="UP000683246"/>
    </source>
</evidence>
<evidence type="ECO:0000313" key="1">
    <source>
        <dbReference type="EMBL" id="QUI24538.1"/>
    </source>
</evidence>
<dbReference type="InterPro" id="IPR006059">
    <property type="entry name" value="SBP"/>
</dbReference>
<dbReference type="SUPFAM" id="SSF53850">
    <property type="entry name" value="Periplasmic binding protein-like II"/>
    <property type="match status" value="1"/>
</dbReference>
<dbReference type="Proteomes" id="UP000683246">
    <property type="component" value="Chromosome"/>
</dbReference>
<sequence length="447" mass="49803">MKKYLSIILITLLCLNIFVGCSRKEDNKQIDNENNSSKDTLDNNETNLKDITLTFASWGVSEDSTKDIFETMAAEYKKINPHVTIDYISIPFGDIKKQTFIMSASNDAPDIIQTHTAWFSTYAASDIVVPLDDLLGKAYVDDLITSLRDDYTYRGQLMGVPWAPSPYILYWNKELFEQAGLDPETPPKTYDDMIAYAKKIAKLKTDNGDKIYGFGEAADKLPINGLVALRNLYSFGGSIYDKDGNVNINTPEVKAMFTFYKKLANDDLTPTSAKLKDLRNLFSIGRLGMYMDGYYGKAVYRNLSGKGEAFDKVWGAALVPHNATGESVSIGEAHGLVISKDCKNPDVAADFIKFITDKEMITKYHQSNDVLSARKSFASDPDLNDNEIAKILVDQLNNHSHALPPNNKGMEQGFLEIAGALQKVMLVDTNVDDVIEELNNKLKGLLE</sequence>
<reference evidence="1" key="1">
    <citation type="submission" date="2020-07" db="EMBL/GenBank/DDBJ databases">
        <title>Vallitalea pronyensis genome.</title>
        <authorList>
            <person name="Postec A."/>
        </authorList>
    </citation>
    <scope>NUCLEOTIDE SEQUENCE</scope>
    <source>
        <strain evidence="1">FatNI3</strain>
    </source>
</reference>
<dbReference type="CDD" id="cd14748">
    <property type="entry name" value="PBP2_UgpB"/>
    <property type="match status" value="1"/>
</dbReference>
<dbReference type="Pfam" id="PF01547">
    <property type="entry name" value="SBP_bac_1"/>
    <property type="match status" value="1"/>
</dbReference>
<dbReference type="EMBL" id="CP058649">
    <property type="protein sequence ID" value="QUI24538.1"/>
    <property type="molecule type" value="Genomic_DNA"/>
</dbReference>
<dbReference type="InterPro" id="IPR050490">
    <property type="entry name" value="Bact_solute-bd_prot1"/>
</dbReference>
<dbReference type="PANTHER" id="PTHR43649">
    <property type="entry name" value="ARABINOSE-BINDING PROTEIN-RELATED"/>
    <property type="match status" value="1"/>
</dbReference>
<name>A0A8J8SII3_9FIRM</name>
<dbReference type="PROSITE" id="PS51257">
    <property type="entry name" value="PROKAR_LIPOPROTEIN"/>
    <property type="match status" value="1"/>
</dbReference>
<protein>
    <submittedName>
        <fullName evidence="1">ABC transporter substrate-binding protein</fullName>
    </submittedName>
</protein>
<proteinExistence type="predicted"/>
<keyword evidence="2" id="KW-1185">Reference proteome</keyword>